<keyword evidence="3 4" id="KW-0819">tRNA processing</keyword>
<dbReference type="HAMAP" id="MF_00168">
    <property type="entry name" value="Q_tRNA_Tgt"/>
    <property type="match status" value="1"/>
</dbReference>
<keyword evidence="7" id="KW-1185">Reference proteome</keyword>
<dbReference type="GO" id="GO:0008616">
    <property type="term" value="P:tRNA queuosine(34) biosynthetic process"/>
    <property type="evidence" value="ECO:0007669"/>
    <property type="project" value="UniProtKB-UniRule"/>
</dbReference>
<keyword evidence="4" id="KW-0671">Queuosine biosynthesis</keyword>
<dbReference type="AlphaFoldDB" id="A0A858PXT0"/>
<accession>A0A858PXT0</accession>
<dbReference type="RefSeq" id="WP_169193027.1">
    <property type="nucleotide sequence ID" value="NZ_CP046391.1"/>
</dbReference>
<sequence length="393" mass="44251">MYKNFDFKVLIEHGNARIGSLRTPHGVISTPAFIFCATKASVKSLDMRAVKDCDTQIILSNTYHLMLQPGEKTVRTLGGLHKMTGWNGPMMTDSGGYQIFSLGYGSVSEELKGKQRRRGASLIKIAENGAYFRSYIDGSLRHLTPERSMEIQRMLGADLVVVLDECTPFHTSYDYTKESTLMSMRWATRSREEFERHDDGSQALYCVIQGGIYQELRQMNCEFANDAAFFGNAIGGSLGSCKQQMYDTVQMTNSMLDKGRPVHLLGIGNVVDIFHGALLGVDTFDCVYPTRIARHGAALVKPANRDNPSKEYINLNSAHCRGNIDPIESDCPCYTCKTHSRGYLHHLLKARELLAYSLITIHNIRFMNDLMQLVRRAIANRTLERELAIWNLN</sequence>
<dbReference type="EC" id="2.4.2.29" evidence="4"/>
<keyword evidence="4" id="KW-0479">Metal-binding</keyword>
<feature type="binding site" evidence="4">
    <location>
        <position position="209"/>
    </location>
    <ligand>
        <name>substrate</name>
    </ligand>
</feature>
<evidence type="ECO:0000256" key="4">
    <source>
        <dbReference type="HAMAP-Rule" id="MF_00168"/>
    </source>
</evidence>
<feature type="region of interest" description="RNA binding; important for wobble base 34 recognition" evidence="4">
    <location>
        <begin position="290"/>
        <end position="294"/>
    </location>
</feature>
<dbReference type="NCBIfam" id="TIGR00430">
    <property type="entry name" value="Q_tRNA_tgt"/>
    <property type="match status" value="1"/>
</dbReference>
<comment type="subunit">
    <text evidence="4">Homodimer. Within each dimer, one monomer is responsible for RNA recognition and catalysis, while the other monomer binds to the replacement base PreQ1.</text>
</comment>
<dbReference type="InterPro" id="IPR004803">
    <property type="entry name" value="TGT"/>
</dbReference>
<feature type="binding site" evidence="4">
    <location>
        <position position="331"/>
    </location>
    <ligand>
        <name>Zn(2+)</name>
        <dbReference type="ChEBI" id="CHEBI:29105"/>
    </ligand>
</feature>
<dbReference type="Proteomes" id="UP000500930">
    <property type="component" value="Chromosome"/>
</dbReference>
<feature type="binding site" evidence="4">
    <location>
        <position position="333"/>
    </location>
    <ligand>
        <name>Zn(2+)</name>
        <dbReference type="ChEBI" id="CHEBI:29105"/>
    </ligand>
</feature>
<evidence type="ECO:0000313" key="6">
    <source>
        <dbReference type="EMBL" id="QJC27380.1"/>
    </source>
</evidence>
<dbReference type="InterPro" id="IPR002616">
    <property type="entry name" value="tRNA_ribo_trans-like"/>
</dbReference>
<evidence type="ECO:0000256" key="2">
    <source>
        <dbReference type="ARBA" id="ARBA00022679"/>
    </source>
</evidence>
<feature type="active site" description="Proton acceptor" evidence="4">
    <location>
        <position position="93"/>
    </location>
</feature>
<dbReference type="GO" id="GO:0005737">
    <property type="term" value="C:cytoplasm"/>
    <property type="evidence" value="ECO:0007669"/>
    <property type="project" value="TreeGrafter"/>
</dbReference>
<dbReference type="GO" id="GO:0046872">
    <property type="term" value="F:metal ion binding"/>
    <property type="evidence" value="ECO:0007669"/>
    <property type="project" value="UniProtKB-KW"/>
</dbReference>
<organism evidence="6 7">
    <name type="scientific">Anaplasma platys</name>
    <dbReference type="NCBI Taxonomy" id="949"/>
    <lineage>
        <taxon>Bacteria</taxon>
        <taxon>Pseudomonadati</taxon>
        <taxon>Pseudomonadota</taxon>
        <taxon>Alphaproteobacteria</taxon>
        <taxon>Rickettsiales</taxon>
        <taxon>Anaplasmataceae</taxon>
        <taxon>Anaplasma</taxon>
    </lineage>
</organism>
<evidence type="ECO:0000259" key="5">
    <source>
        <dbReference type="Pfam" id="PF01702"/>
    </source>
</evidence>
<protein>
    <recommendedName>
        <fullName evidence="4">Queuine tRNA-ribosyltransferase</fullName>
        <ecNumber evidence="4">2.4.2.29</ecNumber>
    </recommendedName>
    <alternativeName>
        <fullName evidence="4">Guanine insertion enzyme</fullName>
    </alternativeName>
    <alternativeName>
        <fullName evidence="4">tRNA-guanine transglycosylase</fullName>
    </alternativeName>
</protein>
<feature type="region of interest" description="RNA binding" evidence="4">
    <location>
        <begin position="266"/>
        <end position="272"/>
    </location>
</feature>
<comment type="function">
    <text evidence="4">Catalyzes the base-exchange of a guanine (G) residue with the queuine precursor 7-aminomethyl-7-deazaguanine (PreQ1) at position 34 (anticodon wobble position) in tRNAs with GU(N) anticodons (tRNA-Asp, -Asn, -His and -Tyr). Catalysis occurs through a double-displacement mechanism. The nucleophile active site attacks the C1' of nucleotide 34 to detach the guanine base from the RNA, forming a covalent enzyme-RNA intermediate. The proton acceptor active site deprotonates the incoming PreQ1, allowing a nucleophilic attack on the C1' of the ribose to form the product. After dissociation, two additional enzymatic reactions on the tRNA convert PreQ1 to queuine (Q), resulting in the hypermodified nucleoside queuosine (7-(((4,5-cis-dihydroxy-2-cyclopenten-1-yl)amino)methyl)-7-deazaguanosine).</text>
</comment>
<name>A0A858PXT0_9RICK</name>
<comment type="pathway">
    <text evidence="4">tRNA modification; tRNA-queuosine biosynthesis.</text>
</comment>
<feature type="binding site" evidence="4">
    <location>
        <position position="336"/>
    </location>
    <ligand>
        <name>Zn(2+)</name>
        <dbReference type="ChEBI" id="CHEBI:29105"/>
    </ligand>
</feature>
<proteinExistence type="inferred from homology"/>
<feature type="binding site" evidence="4">
    <location>
        <begin position="93"/>
        <end position="97"/>
    </location>
    <ligand>
        <name>substrate</name>
    </ligand>
</feature>
<keyword evidence="1 4" id="KW-0328">Glycosyltransferase</keyword>
<reference evidence="6 7" key="1">
    <citation type="journal article" date="2020" name="Pathogens">
        <title>First Whole Genome Sequence of Anaplasma platys, an Obligate Intracellular Rickettsial Pathogen of Dogs.</title>
        <authorList>
            <person name="Llanes A."/>
            <person name="Rajeev S."/>
        </authorList>
    </citation>
    <scope>NUCLEOTIDE SEQUENCE [LARGE SCALE GENOMIC DNA]</scope>
    <source>
        <strain evidence="6 7">S3</strain>
    </source>
</reference>
<feature type="binding site" evidence="4">
    <location>
        <position position="236"/>
    </location>
    <ligand>
        <name>substrate</name>
    </ligand>
</feature>
<comment type="cofactor">
    <cofactor evidence="4">
        <name>Zn(2+)</name>
        <dbReference type="ChEBI" id="CHEBI:29105"/>
    </cofactor>
    <text evidence="4">Binds 1 zinc ion per subunit.</text>
</comment>
<keyword evidence="2 4" id="KW-0808">Transferase</keyword>
<dbReference type="SUPFAM" id="SSF51713">
    <property type="entry name" value="tRNA-guanine transglycosylase"/>
    <property type="match status" value="1"/>
</dbReference>
<dbReference type="PANTHER" id="PTHR46499:SF1">
    <property type="entry name" value="QUEUINE TRNA-RIBOSYLTRANSFERASE"/>
    <property type="match status" value="1"/>
</dbReference>
<evidence type="ECO:0000256" key="1">
    <source>
        <dbReference type="ARBA" id="ARBA00022676"/>
    </source>
</evidence>
<feature type="domain" description="tRNA-guanine(15) transglycosylase-like" evidence="5">
    <location>
        <begin position="15"/>
        <end position="385"/>
    </location>
</feature>
<dbReference type="Pfam" id="PF01702">
    <property type="entry name" value="TGT"/>
    <property type="match status" value="1"/>
</dbReference>
<dbReference type="NCBIfam" id="TIGR00449">
    <property type="entry name" value="tgt_general"/>
    <property type="match status" value="1"/>
</dbReference>
<feature type="binding site" evidence="4">
    <location>
        <position position="362"/>
    </location>
    <ligand>
        <name>Zn(2+)</name>
        <dbReference type="ChEBI" id="CHEBI:29105"/>
    </ligand>
</feature>
<feature type="active site" description="Nucleophile" evidence="4">
    <location>
        <position position="285"/>
    </location>
</feature>
<dbReference type="Gene3D" id="3.20.20.105">
    <property type="entry name" value="Queuine tRNA-ribosyltransferase-like"/>
    <property type="match status" value="1"/>
</dbReference>
<comment type="similarity">
    <text evidence="4">Belongs to the queuine tRNA-ribosyltransferase family.</text>
</comment>
<evidence type="ECO:0000256" key="3">
    <source>
        <dbReference type="ARBA" id="ARBA00022694"/>
    </source>
</evidence>
<dbReference type="KEGG" id="aplt:ANPL_01355"/>
<evidence type="ECO:0000313" key="7">
    <source>
        <dbReference type="Proteomes" id="UP000500930"/>
    </source>
</evidence>
<gene>
    <name evidence="4 6" type="primary">tgt</name>
    <name evidence="6" type="ORF">ANPL_01355</name>
</gene>
<dbReference type="UniPathway" id="UPA00392"/>
<dbReference type="GO" id="GO:0008479">
    <property type="term" value="F:tRNA-guanosine(34) queuine transglycosylase activity"/>
    <property type="evidence" value="ECO:0007669"/>
    <property type="project" value="UniProtKB-UniRule"/>
</dbReference>
<dbReference type="InterPro" id="IPR036511">
    <property type="entry name" value="TGT-like_sf"/>
</dbReference>
<feature type="binding site" evidence="4">
    <location>
        <position position="164"/>
    </location>
    <ligand>
        <name>substrate</name>
    </ligand>
</feature>
<dbReference type="PANTHER" id="PTHR46499">
    <property type="entry name" value="QUEUINE TRNA-RIBOSYLTRANSFERASE"/>
    <property type="match status" value="1"/>
</dbReference>
<dbReference type="InterPro" id="IPR050076">
    <property type="entry name" value="ArchSynthase1/Queuine_TRR"/>
</dbReference>
<keyword evidence="4" id="KW-0862">Zinc</keyword>
<dbReference type="EMBL" id="CP046391">
    <property type="protein sequence ID" value="QJC27380.1"/>
    <property type="molecule type" value="Genomic_DNA"/>
</dbReference>
<comment type="catalytic activity">
    <reaction evidence="4">
        <text>7-aminomethyl-7-carbaguanine + guanosine(34) in tRNA = 7-aminomethyl-7-carbaguanosine(34) in tRNA + guanine</text>
        <dbReference type="Rhea" id="RHEA:24104"/>
        <dbReference type="Rhea" id="RHEA-COMP:10341"/>
        <dbReference type="Rhea" id="RHEA-COMP:10342"/>
        <dbReference type="ChEBI" id="CHEBI:16235"/>
        <dbReference type="ChEBI" id="CHEBI:58703"/>
        <dbReference type="ChEBI" id="CHEBI:74269"/>
        <dbReference type="ChEBI" id="CHEBI:82833"/>
        <dbReference type="EC" id="2.4.2.29"/>
    </reaction>
</comment>